<dbReference type="InterPro" id="IPR000160">
    <property type="entry name" value="GGDEF_dom"/>
</dbReference>
<evidence type="ECO:0000313" key="5">
    <source>
        <dbReference type="Proteomes" id="UP001596549"/>
    </source>
</evidence>
<dbReference type="Gene3D" id="3.20.20.450">
    <property type="entry name" value="EAL domain"/>
    <property type="match status" value="1"/>
</dbReference>
<keyword evidence="1" id="KW-1133">Transmembrane helix</keyword>
<dbReference type="InterPro" id="IPR029787">
    <property type="entry name" value="Nucleotide_cyclase"/>
</dbReference>
<dbReference type="PANTHER" id="PTHR33121">
    <property type="entry name" value="CYCLIC DI-GMP PHOSPHODIESTERASE PDEF"/>
    <property type="match status" value="1"/>
</dbReference>
<gene>
    <name evidence="4" type="ORF">ACFQPF_15205</name>
</gene>
<protein>
    <submittedName>
        <fullName evidence="4">Bifunctional diguanylate cyclase/phosphodiesterase</fullName>
    </submittedName>
</protein>
<dbReference type="PANTHER" id="PTHR33121:SF79">
    <property type="entry name" value="CYCLIC DI-GMP PHOSPHODIESTERASE PDED-RELATED"/>
    <property type="match status" value="1"/>
</dbReference>
<name>A0ABW2NTW4_9BACL</name>
<dbReference type="InterPro" id="IPR035919">
    <property type="entry name" value="EAL_sf"/>
</dbReference>
<feature type="domain" description="GGDEF" evidence="3">
    <location>
        <begin position="85"/>
        <end position="217"/>
    </location>
</feature>
<keyword evidence="5" id="KW-1185">Reference proteome</keyword>
<comment type="caution">
    <text evidence="4">The sequence shown here is derived from an EMBL/GenBank/DDBJ whole genome shotgun (WGS) entry which is preliminary data.</text>
</comment>
<dbReference type="PROSITE" id="PS50883">
    <property type="entry name" value="EAL"/>
    <property type="match status" value="1"/>
</dbReference>
<organism evidence="4 5">
    <name type="scientific">Fictibacillus iocasae</name>
    <dbReference type="NCBI Taxonomy" id="2715437"/>
    <lineage>
        <taxon>Bacteria</taxon>
        <taxon>Bacillati</taxon>
        <taxon>Bacillota</taxon>
        <taxon>Bacilli</taxon>
        <taxon>Bacillales</taxon>
        <taxon>Fictibacillaceae</taxon>
        <taxon>Fictibacillus</taxon>
    </lineage>
</organism>
<dbReference type="EMBL" id="JBHTCP010000049">
    <property type="protein sequence ID" value="MFC7372986.1"/>
    <property type="molecule type" value="Genomic_DNA"/>
</dbReference>
<keyword evidence="1" id="KW-0812">Transmembrane</keyword>
<evidence type="ECO:0000313" key="4">
    <source>
        <dbReference type="EMBL" id="MFC7372986.1"/>
    </source>
</evidence>
<evidence type="ECO:0000259" key="2">
    <source>
        <dbReference type="PROSITE" id="PS50883"/>
    </source>
</evidence>
<sequence length="484" mass="55310">MIQKFGIKTHMLFLVGLTFIWGTCYVNSVFSLNMLIAAVALTLLTSKAAAHFQHPSKELQLTPIHRLPCRKEFETFVQEKINDNSSFSVALVDIDCFRWVHHLLEHRWGDEMLELIGDRLNEMVPFGGMIASQGGDTFLIYLPETEGEKLEQWSKQLFRHIAKPFFIREREFHLTCCVGMSTSKIHGRSPEHLLANANIALHQAKSKGKHSFCLFSLDDQEKMKYRMHLERELRKAIHNNELHLYYQPQVCLKTHQLKGAEALLRWHHSELGPISPAVFIPIAEETGLIEPMGLWVLNKAVNQLAGWRSEGIMLDSISVNLSLSQFKEERFVERAKDIILRSGLSPNLLKMEITESVALLDESDLIDKLNDLKAFGVQLAMDDFGTGYSSLHYLQALPIDYLKIDQSFIRQIHSDSSSHTITSFIIQLAKSLNLKIIAEGVETQVQLEFLHQHDCDECQGFLYSPAIPANQFQSLYQRMNAIHT</sequence>
<proteinExistence type="predicted"/>
<dbReference type="SMART" id="SM00052">
    <property type="entry name" value="EAL"/>
    <property type="match status" value="1"/>
</dbReference>
<dbReference type="RefSeq" id="WP_379750552.1">
    <property type="nucleotide sequence ID" value="NZ_JBHTCP010000049.1"/>
</dbReference>
<feature type="transmembrane region" description="Helical" evidence="1">
    <location>
        <begin position="12"/>
        <end position="44"/>
    </location>
</feature>
<dbReference type="SMART" id="SM00267">
    <property type="entry name" value="GGDEF"/>
    <property type="match status" value="1"/>
</dbReference>
<dbReference type="NCBIfam" id="TIGR00254">
    <property type="entry name" value="GGDEF"/>
    <property type="match status" value="1"/>
</dbReference>
<dbReference type="CDD" id="cd01949">
    <property type="entry name" value="GGDEF"/>
    <property type="match status" value="1"/>
</dbReference>
<dbReference type="Proteomes" id="UP001596549">
    <property type="component" value="Unassembled WGS sequence"/>
</dbReference>
<evidence type="ECO:0000259" key="3">
    <source>
        <dbReference type="PROSITE" id="PS50887"/>
    </source>
</evidence>
<dbReference type="PROSITE" id="PS50887">
    <property type="entry name" value="GGDEF"/>
    <property type="match status" value="1"/>
</dbReference>
<keyword evidence="1" id="KW-0472">Membrane</keyword>
<dbReference type="Gene3D" id="3.30.70.270">
    <property type="match status" value="1"/>
</dbReference>
<evidence type="ECO:0000256" key="1">
    <source>
        <dbReference type="SAM" id="Phobius"/>
    </source>
</evidence>
<dbReference type="InterPro" id="IPR001633">
    <property type="entry name" value="EAL_dom"/>
</dbReference>
<feature type="domain" description="EAL" evidence="2">
    <location>
        <begin position="226"/>
        <end position="480"/>
    </location>
</feature>
<accession>A0ABW2NTW4</accession>
<dbReference type="Pfam" id="PF00563">
    <property type="entry name" value="EAL"/>
    <property type="match status" value="1"/>
</dbReference>
<dbReference type="SUPFAM" id="SSF55073">
    <property type="entry name" value="Nucleotide cyclase"/>
    <property type="match status" value="1"/>
</dbReference>
<reference evidence="5" key="1">
    <citation type="journal article" date="2019" name="Int. J. Syst. Evol. Microbiol.">
        <title>The Global Catalogue of Microorganisms (GCM) 10K type strain sequencing project: providing services to taxonomists for standard genome sequencing and annotation.</title>
        <authorList>
            <consortium name="The Broad Institute Genomics Platform"/>
            <consortium name="The Broad Institute Genome Sequencing Center for Infectious Disease"/>
            <person name="Wu L."/>
            <person name="Ma J."/>
        </authorList>
    </citation>
    <scope>NUCLEOTIDE SEQUENCE [LARGE SCALE GENOMIC DNA]</scope>
    <source>
        <strain evidence="5">NBRC 106396</strain>
    </source>
</reference>
<dbReference type="SUPFAM" id="SSF141868">
    <property type="entry name" value="EAL domain-like"/>
    <property type="match status" value="1"/>
</dbReference>
<dbReference type="InterPro" id="IPR050706">
    <property type="entry name" value="Cyclic-di-GMP_PDE-like"/>
</dbReference>
<dbReference type="CDD" id="cd01948">
    <property type="entry name" value="EAL"/>
    <property type="match status" value="1"/>
</dbReference>
<dbReference type="InterPro" id="IPR043128">
    <property type="entry name" value="Rev_trsase/Diguanyl_cyclase"/>
</dbReference>
<dbReference type="Pfam" id="PF00990">
    <property type="entry name" value="GGDEF"/>
    <property type="match status" value="1"/>
</dbReference>